<dbReference type="RefSeq" id="WP_386284192.1">
    <property type="nucleotide sequence ID" value="NZ_JBHSWA010000002.1"/>
</dbReference>
<comment type="caution">
    <text evidence="5">The sequence shown here is derived from an EMBL/GenBank/DDBJ whole genome shotgun (WGS) entry which is preliminary data.</text>
</comment>
<evidence type="ECO:0000259" key="3">
    <source>
        <dbReference type="Pfam" id="PF01051"/>
    </source>
</evidence>
<proteinExistence type="inferred from homology"/>
<reference evidence="5" key="3">
    <citation type="submission" date="2024-09" db="EMBL/GenBank/DDBJ databases">
        <authorList>
            <person name="Sun Q."/>
            <person name="Mori K."/>
        </authorList>
    </citation>
    <scope>NUCLEOTIDE SEQUENCE</scope>
    <source>
        <strain evidence="5">NBRC 113428</strain>
    </source>
</reference>
<organism evidence="5 6">
    <name type="scientific">Sulfitobacter profundi</name>
    <dbReference type="NCBI Taxonomy" id="2679961"/>
    <lineage>
        <taxon>Bacteria</taxon>
        <taxon>Pseudomonadati</taxon>
        <taxon>Pseudomonadota</taxon>
        <taxon>Alphaproteobacteria</taxon>
        <taxon>Rhodobacterales</taxon>
        <taxon>Roseobacteraceae</taxon>
        <taxon>Sulfitobacter</taxon>
    </lineage>
</organism>
<dbReference type="Proteomes" id="UP001596403">
    <property type="component" value="Unassembled WGS sequence"/>
</dbReference>
<dbReference type="Pfam" id="PF01051">
    <property type="entry name" value="Rep3_N"/>
    <property type="match status" value="1"/>
</dbReference>
<gene>
    <name evidence="4" type="ORF">ACFQAU_17980</name>
    <name evidence="5" type="ORF">ACFQAU_18175</name>
</gene>
<dbReference type="EMBL" id="JBHSWA010000002">
    <property type="protein sequence ID" value="MFC6643300.1"/>
    <property type="molecule type" value="Genomic_DNA"/>
</dbReference>
<dbReference type="Gene3D" id="1.10.10.10">
    <property type="entry name" value="Winged helix-like DNA-binding domain superfamily/Winged helix DNA-binding domain"/>
    <property type="match status" value="2"/>
</dbReference>
<comment type="similarity">
    <text evidence="1">Belongs to the initiator RepB protein family.</text>
</comment>
<evidence type="ECO:0000256" key="1">
    <source>
        <dbReference type="ARBA" id="ARBA00038283"/>
    </source>
</evidence>
<evidence type="ECO:0000256" key="2">
    <source>
        <dbReference type="SAM" id="Coils"/>
    </source>
</evidence>
<dbReference type="InterPro" id="IPR036388">
    <property type="entry name" value="WH-like_DNA-bd_sf"/>
</dbReference>
<dbReference type="Pfam" id="PF21205">
    <property type="entry name" value="Rep3_C"/>
    <property type="match status" value="1"/>
</dbReference>
<dbReference type="EMBL" id="JBHSWA010000002">
    <property type="protein sequence ID" value="MFC6643336.1"/>
    <property type="molecule type" value="Genomic_DNA"/>
</dbReference>
<feature type="coiled-coil region" evidence="2">
    <location>
        <begin position="298"/>
        <end position="332"/>
    </location>
</feature>
<dbReference type="InterPro" id="IPR036390">
    <property type="entry name" value="WH_DNA-bd_sf"/>
</dbReference>
<evidence type="ECO:0000313" key="4">
    <source>
        <dbReference type="EMBL" id="MFC6643300.1"/>
    </source>
</evidence>
<evidence type="ECO:0000313" key="6">
    <source>
        <dbReference type="Proteomes" id="UP001596403"/>
    </source>
</evidence>
<feature type="domain" description="Initiator Rep protein WH1" evidence="3">
    <location>
        <begin position="4"/>
        <end position="138"/>
    </location>
</feature>
<accession>A0ABW1Z1F5</accession>
<dbReference type="InterPro" id="IPR000525">
    <property type="entry name" value="Initiator_Rep_WH1"/>
</dbReference>
<protein>
    <submittedName>
        <fullName evidence="5">Replication initiation protein</fullName>
    </submittedName>
</protein>
<keyword evidence="6" id="KW-1185">Reference proteome</keyword>
<sequence length="428" mass="48734">MAAIHIGAKLSLLQRKLVNALLYNAYDQLLTGKEHHISASVLCEMIGFDSKNIGYLKGALKGLMETVVEFDVLEEDGERSWEAMVLLPYAKIKGGTCTYRYERALAEKLYHPDVYSKINLSVLREMNSAHALVLYENCYRFEGIGHTAWWDIEVFRKLMAVDMMPSYKPFKALNRNVIQPAMKEVNKLSNIQIEMETRMKGRMVTGLRFIVRPNAQQSLVGMDTEDEITDRSAYKALLAQGISKTLARAWVIEYDEEYIFDKLDLAGNEAARGKIKSSKAGFLKSAIEEDYHNENAVKKKAQSVAQSAKQTREKLERKLEALKTAQREAETAYRWHTAEIIEEAFQLLSEGEREAVTAKFQLSLGSSIYVNAFKKDGWKDRLTFLDIKKFWEARGLTLPSPAAWAQKNGSQEPDIIKAQINEIKEQLK</sequence>
<keyword evidence="2" id="KW-0175">Coiled coil</keyword>
<reference evidence="5" key="1">
    <citation type="journal article" date="2014" name="Int. J. Syst. Evol. Microbiol.">
        <title>Complete genome of a new Firmicutes species belonging to the dominant human colonic microbiota ('Ruminococcus bicirculans') reveals two chromosomes and a selective capacity to utilize plant glucans.</title>
        <authorList>
            <consortium name="NISC Comparative Sequencing Program"/>
            <person name="Wegmann U."/>
            <person name="Louis P."/>
            <person name="Goesmann A."/>
            <person name="Henrissat B."/>
            <person name="Duncan S.H."/>
            <person name="Flint H.J."/>
        </authorList>
    </citation>
    <scope>NUCLEOTIDE SEQUENCE</scope>
    <source>
        <strain evidence="5">NBRC 113428</strain>
    </source>
</reference>
<reference evidence="6" key="2">
    <citation type="journal article" date="2019" name="Int. J. Syst. Evol. Microbiol.">
        <title>The Global Catalogue of Microorganisms (GCM) 10K type strain sequencing project: providing services to taxonomists for standard genome sequencing and annotation.</title>
        <authorList>
            <consortium name="The Broad Institute Genomics Platform"/>
            <consortium name="The Broad Institute Genome Sequencing Center for Infectious Disease"/>
            <person name="Wu L."/>
            <person name="Ma J."/>
        </authorList>
    </citation>
    <scope>NUCLEOTIDE SEQUENCE [LARGE SCALE GENOMIC DNA]</scope>
    <source>
        <strain evidence="6">NBRC 111368</strain>
    </source>
</reference>
<dbReference type="SUPFAM" id="SSF46785">
    <property type="entry name" value="Winged helix' DNA-binding domain"/>
    <property type="match status" value="2"/>
</dbReference>
<evidence type="ECO:0000313" key="5">
    <source>
        <dbReference type="EMBL" id="MFC6643336.1"/>
    </source>
</evidence>
<name>A0ABW1Z1F5_9RHOB</name>